<organism evidence="1">
    <name type="scientific">Nothobranchius kuhntae</name>
    <name type="common">Beira killifish</name>
    <dbReference type="NCBI Taxonomy" id="321403"/>
    <lineage>
        <taxon>Eukaryota</taxon>
        <taxon>Metazoa</taxon>
        <taxon>Chordata</taxon>
        <taxon>Craniata</taxon>
        <taxon>Vertebrata</taxon>
        <taxon>Euteleostomi</taxon>
        <taxon>Actinopterygii</taxon>
        <taxon>Neopterygii</taxon>
        <taxon>Teleostei</taxon>
        <taxon>Neoteleostei</taxon>
        <taxon>Acanthomorphata</taxon>
        <taxon>Ovalentaria</taxon>
        <taxon>Atherinomorphae</taxon>
        <taxon>Cyprinodontiformes</taxon>
        <taxon>Nothobranchiidae</taxon>
        <taxon>Nothobranchius</taxon>
    </lineage>
</organism>
<sequence>SWSKLGRGPFRDLLSDGLSSPRTAAIRRQRSVVGPSFSLGGCATWMAAAVQLVPQRLGGSFKVTARGWQRRKIQLQGAETVGQGQARWRRSAAAAPRTPTFTGPNLDPCTLEQGSGAEGGFRLCPQLEPALLLRRECCAGPRHSEPAWRTGDGICSGLA</sequence>
<protein>
    <submittedName>
        <fullName evidence="1">Uncharacterized protein</fullName>
    </submittedName>
</protein>
<evidence type="ECO:0000313" key="1">
    <source>
        <dbReference type="EMBL" id="SBR01781.1"/>
    </source>
</evidence>
<dbReference type="EMBL" id="HAED01015336">
    <property type="protein sequence ID" value="SBR01781.1"/>
    <property type="molecule type" value="Transcribed_RNA"/>
</dbReference>
<reference evidence="1" key="2">
    <citation type="submission" date="2016-06" db="EMBL/GenBank/DDBJ databases">
        <title>The genome of a short-lived fish provides insights into sex chromosome evolution and the genetic control of aging.</title>
        <authorList>
            <person name="Reichwald K."/>
            <person name="Felder M."/>
            <person name="Petzold A."/>
            <person name="Koch P."/>
            <person name="Groth M."/>
            <person name="Platzer M."/>
        </authorList>
    </citation>
    <scope>NUCLEOTIDE SEQUENCE</scope>
    <source>
        <tissue evidence="1">Brain</tissue>
    </source>
</reference>
<feature type="non-terminal residue" evidence="1">
    <location>
        <position position="1"/>
    </location>
</feature>
<proteinExistence type="predicted"/>
<gene>
    <name evidence="1" type="primary">Nfu_g_1_014471</name>
</gene>
<dbReference type="AlphaFoldDB" id="A0A1A8IWS6"/>
<reference evidence="1" key="1">
    <citation type="submission" date="2016-05" db="EMBL/GenBank/DDBJ databases">
        <authorList>
            <person name="Lavstsen T."/>
            <person name="Jespersen J.S."/>
        </authorList>
    </citation>
    <scope>NUCLEOTIDE SEQUENCE</scope>
    <source>
        <tissue evidence="1">Brain</tissue>
    </source>
</reference>
<accession>A0A1A8IWS6</accession>
<name>A0A1A8IWS6_NOTKU</name>